<keyword evidence="2 4" id="KW-0863">Zinc-finger</keyword>
<comment type="caution">
    <text evidence="7">The sequence shown here is derived from an EMBL/GenBank/DDBJ whole genome shotgun (WGS) entry which is preliminary data.</text>
</comment>
<dbReference type="Gene3D" id="3.30.40.10">
    <property type="entry name" value="Zinc/RING finger domain, C3HC4 (zinc finger)"/>
    <property type="match status" value="1"/>
</dbReference>
<feature type="compositionally biased region" description="Polar residues" evidence="5">
    <location>
        <begin position="740"/>
        <end position="751"/>
    </location>
</feature>
<proteinExistence type="predicted"/>
<feature type="compositionally biased region" description="Basic and acidic residues" evidence="5">
    <location>
        <begin position="349"/>
        <end position="359"/>
    </location>
</feature>
<accession>A0AAD3D722</accession>
<feature type="compositionally biased region" description="Low complexity" evidence="5">
    <location>
        <begin position="13"/>
        <end position="41"/>
    </location>
</feature>
<evidence type="ECO:0000256" key="3">
    <source>
        <dbReference type="ARBA" id="ARBA00022833"/>
    </source>
</evidence>
<dbReference type="InterPro" id="IPR001841">
    <property type="entry name" value="Znf_RING"/>
</dbReference>
<feature type="region of interest" description="Disordered" evidence="5">
    <location>
        <begin position="188"/>
        <end position="220"/>
    </location>
</feature>
<feature type="compositionally biased region" description="Polar residues" evidence="5">
    <location>
        <begin position="416"/>
        <end position="440"/>
    </location>
</feature>
<organism evidence="7 8">
    <name type="scientific">Chaetoceros tenuissimus</name>
    <dbReference type="NCBI Taxonomy" id="426638"/>
    <lineage>
        <taxon>Eukaryota</taxon>
        <taxon>Sar</taxon>
        <taxon>Stramenopiles</taxon>
        <taxon>Ochrophyta</taxon>
        <taxon>Bacillariophyta</taxon>
        <taxon>Coscinodiscophyceae</taxon>
        <taxon>Chaetocerotophycidae</taxon>
        <taxon>Chaetocerotales</taxon>
        <taxon>Chaetocerotaceae</taxon>
        <taxon>Chaetoceros</taxon>
    </lineage>
</organism>
<gene>
    <name evidence="7" type="ORF">CTEN210_14436</name>
</gene>
<dbReference type="PANTHER" id="PTHR15315:SF26">
    <property type="entry name" value="E3 UBIQUITIN-PROTEIN LIGASE NRDP1"/>
    <property type="match status" value="1"/>
</dbReference>
<feature type="region of interest" description="Disordered" evidence="5">
    <location>
        <begin position="339"/>
        <end position="359"/>
    </location>
</feature>
<evidence type="ECO:0000256" key="4">
    <source>
        <dbReference type="PROSITE-ProRule" id="PRU00175"/>
    </source>
</evidence>
<keyword evidence="1" id="KW-0479">Metal-binding</keyword>
<evidence type="ECO:0000313" key="7">
    <source>
        <dbReference type="EMBL" id="GFH57960.1"/>
    </source>
</evidence>
<name>A0AAD3D722_9STRA</name>
<dbReference type="Pfam" id="PF13639">
    <property type="entry name" value="zf-RING_2"/>
    <property type="match status" value="1"/>
</dbReference>
<dbReference type="GO" id="GO:0008270">
    <property type="term" value="F:zinc ion binding"/>
    <property type="evidence" value="ECO:0007669"/>
    <property type="project" value="UniProtKB-KW"/>
</dbReference>
<feature type="compositionally biased region" description="Basic and acidic residues" evidence="5">
    <location>
        <begin position="459"/>
        <end position="470"/>
    </location>
</feature>
<feature type="compositionally biased region" description="Polar residues" evidence="5">
    <location>
        <begin position="1"/>
        <end position="12"/>
    </location>
</feature>
<feature type="compositionally biased region" description="Polar residues" evidence="5">
    <location>
        <begin position="49"/>
        <end position="64"/>
    </location>
</feature>
<evidence type="ECO:0000256" key="5">
    <source>
        <dbReference type="SAM" id="MobiDB-lite"/>
    </source>
</evidence>
<dbReference type="PROSITE" id="PS00518">
    <property type="entry name" value="ZF_RING_1"/>
    <property type="match status" value="1"/>
</dbReference>
<dbReference type="EMBL" id="BLLK01000060">
    <property type="protein sequence ID" value="GFH57960.1"/>
    <property type="molecule type" value="Genomic_DNA"/>
</dbReference>
<sequence>MNLQRSTSNNCPSSRSGNNTSTGEGSSSHPSSRSRRNTPSPFHGLRQGSRGNTRIQDTETSSGASHIYRETPSNNMNPNNDEEHPLFPNGFYPSNNGNHTELSLAAMLMLNSHQHPSGNAFPSRRASAPASYEGASFTNNNEFNMGSSFQPGGNSMGASLHQHQVPFSNQGMIPNHGSPMRNSYSSGQVVAAAASPHHQMNHTRPSGQRQQQAQQPSVAATHAAAVRLSLPLPISFPMHFSSNVPATLGIELSLPTNASTSAQSRHPFPPSQFDHNSASLSSPEESDFLAEAILRLHSANMPNSDLASRRASADQILLNGIANSMSHRDSFLSNMEPLQARPPPFNMDEAPRNNDQGHHEFASSLWNDLEHRESIQTTEFDSVLDDDDDDDEISIANPNILREMLLGDDTLHEPRSQSAVSAPQGRRQTTVNSAQASSYTKQEDKHNEVVKPLSPCKTESNEEDGKKSILKDQNSTPKISRKRTRSPSPERKRPASGIDENCCICLETTTAYDLAKIDGCEHRYCFTCIEKWAERENTCPQCKARFLKIERVHKVKKQKNEPNEVENVKEVNNRDQRSDLRSHHLNLQDFFESFEQHALQGFNIVFSNGGPPNFDGPDFPGIFMPIGGTFSFGNGPASWTTTTTRMFPGATSFTSTRTTGDLSSPSIRTTHQLTSIRRMQRERLQRERNARRAAEETRFMRERAARIAAMETRRRSNDSNQSSPNTRIRDNTAFSRFMGNGSNPGNNQEQR</sequence>
<dbReference type="InterPro" id="IPR017907">
    <property type="entry name" value="Znf_RING_CS"/>
</dbReference>
<dbReference type="CDD" id="cd16574">
    <property type="entry name" value="RING-HC_Topors"/>
    <property type="match status" value="1"/>
</dbReference>
<feature type="compositionally biased region" description="Polar residues" evidence="5">
    <location>
        <begin position="273"/>
        <end position="283"/>
    </location>
</feature>
<keyword evidence="8" id="KW-1185">Reference proteome</keyword>
<dbReference type="InterPro" id="IPR013083">
    <property type="entry name" value="Znf_RING/FYVE/PHD"/>
</dbReference>
<evidence type="ECO:0000313" key="8">
    <source>
        <dbReference type="Proteomes" id="UP001054902"/>
    </source>
</evidence>
<feature type="region of interest" description="Disordered" evidence="5">
    <location>
        <begin position="648"/>
        <end position="669"/>
    </location>
</feature>
<evidence type="ECO:0000256" key="2">
    <source>
        <dbReference type="ARBA" id="ARBA00022771"/>
    </source>
</evidence>
<dbReference type="AlphaFoldDB" id="A0AAD3D722"/>
<feature type="domain" description="RING-type" evidence="6">
    <location>
        <begin position="502"/>
        <end position="543"/>
    </location>
</feature>
<feature type="region of interest" description="Disordered" evidence="5">
    <location>
        <begin position="708"/>
        <end position="751"/>
    </location>
</feature>
<dbReference type="Proteomes" id="UP001054902">
    <property type="component" value="Unassembled WGS sequence"/>
</dbReference>
<feature type="region of interest" description="Disordered" evidence="5">
    <location>
        <begin position="1"/>
        <end position="94"/>
    </location>
</feature>
<feature type="compositionally biased region" description="Basic and acidic residues" evidence="5">
    <location>
        <begin position="708"/>
        <end position="717"/>
    </location>
</feature>
<dbReference type="SMART" id="SM00184">
    <property type="entry name" value="RING"/>
    <property type="match status" value="1"/>
</dbReference>
<reference evidence="7 8" key="1">
    <citation type="journal article" date="2021" name="Sci. Rep.">
        <title>The genome of the diatom Chaetoceros tenuissimus carries an ancient integrated fragment of an extant virus.</title>
        <authorList>
            <person name="Hongo Y."/>
            <person name="Kimura K."/>
            <person name="Takaki Y."/>
            <person name="Yoshida Y."/>
            <person name="Baba S."/>
            <person name="Kobayashi G."/>
            <person name="Nagasaki K."/>
            <person name="Hano T."/>
            <person name="Tomaru Y."/>
        </authorList>
    </citation>
    <scope>NUCLEOTIDE SEQUENCE [LARGE SCALE GENOMIC DNA]</scope>
    <source>
        <strain evidence="7 8">NIES-3715</strain>
    </source>
</reference>
<evidence type="ECO:0000259" key="6">
    <source>
        <dbReference type="PROSITE" id="PS50089"/>
    </source>
</evidence>
<keyword evidence="3" id="KW-0862">Zinc</keyword>
<dbReference type="PROSITE" id="PS50089">
    <property type="entry name" value="ZF_RING_2"/>
    <property type="match status" value="1"/>
</dbReference>
<evidence type="ECO:0000256" key="1">
    <source>
        <dbReference type="ARBA" id="ARBA00022723"/>
    </source>
</evidence>
<feature type="region of interest" description="Disordered" evidence="5">
    <location>
        <begin position="413"/>
        <end position="496"/>
    </location>
</feature>
<dbReference type="InterPro" id="IPR058746">
    <property type="entry name" value="Znf_RING-type_Topors"/>
</dbReference>
<feature type="region of interest" description="Disordered" evidence="5">
    <location>
        <begin position="259"/>
        <end position="284"/>
    </location>
</feature>
<dbReference type="PANTHER" id="PTHR15315">
    <property type="entry name" value="RING FINGER PROTEIN 41, 151"/>
    <property type="match status" value="1"/>
</dbReference>
<dbReference type="SUPFAM" id="SSF57850">
    <property type="entry name" value="RING/U-box"/>
    <property type="match status" value="1"/>
</dbReference>
<protein>
    <recommendedName>
        <fullName evidence="6">RING-type domain-containing protein</fullName>
    </recommendedName>
</protein>